<dbReference type="Proteomes" id="UP000248924">
    <property type="component" value="Unassembled WGS sequence"/>
</dbReference>
<keyword evidence="4 7" id="KW-0560">Oxidoreductase</keyword>
<feature type="binding site" evidence="9">
    <location>
        <begin position="157"/>
        <end position="160"/>
    </location>
    <ligand>
        <name>substrate</name>
    </ligand>
</feature>
<evidence type="ECO:0000256" key="6">
    <source>
        <dbReference type="ARBA" id="ARBA00047473"/>
    </source>
</evidence>
<evidence type="ECO:0000256" key="2">
    <source>
        <dbReference type="ARBA" id="ARBA00006601"/>
    </source>
</evidence>
<evidence type="ECO:0000256" key="10">
    <source>
        <dbReference type="PIRSR" id="PIRSR500134-3"/>
    </source>
</evidence>
<evidence type="ECO:0000256" key="3">
    <source>
        <dbReference type="ARBA" id="ARBA00012954"/>
    </source>
</evidence>
<dbReference type="InterPro" id="IPR017476">
    <property type="entry name" value="UDP-Glc/GDP-Man"/>
</dbReference>
<feature type="domain" description="UDP-glucose/GDP-mannose dehydrogenase C-terminal" evidence="11">
    <location>
        <begin position="336"/>
        <end position="439"/>
    </location>
</feature>
<feature type="active site" description="Nucleophile" evidence="8">
    <location>
        <position position="283"/>
    </location>
</feature>
<feature type="binding site" evidence="9">
    <location>
        <position position="280"/>
    </location>
    <ligand>
        <name>substrate</name>
    </ligand>
</feature>
<protein>
    <recommendedName>
        <fullName evidence="3 7">UDP-glucose 6-dehydrogenase</fullName>
        <ecNumber evidence="3 7">1.1.1.22</ecNumber>
    </recommendedName>
</protein>
<evidence type="ECO:0000313" key="12">
    <source>
        <dbReference type="EMBL" id="PZG22141.1"/>
    </source>
</evidence>
<evidence type="ECO:0000313" key="13">
    <source>
        <dbReference type="Proteomes" id="UP000248924"/>
    </source>
</evidence>
<dbReference type="Gene3D" id="1.20.5.100">
    <property type="entry name" value="Cytochrome c1, transmembrane anchor, C-terminal"/>
    <property type="match status" value="1"/>
</dbReference>
<keyword evidence="13" id="KW-1185">Reference proteome</keyword>
<dbReference type="InterPro" id="IPR014026">
    <property type="entry name" value="UDP-Glc/GDP-Man_DH_dimer"/>
</dbReference>
<feature type="binding site" evidence="10">
    <location>
        <position position="120"/>
    </location>
    <ligand>
        <name>NAD(+)</name>
        <dbReference type="ChEBI" id="CHEBI:57540"/>
    </ligand>
</feature>
<dbReference type="InterPro" id="IPR036220">
    <property type="entry name" value="UDP-Glc/GDP-Man_DH_C_sf"/>
</dbReference>
<feature type="binding site" evidence="9">
    <location>
        <begin position="272"/>
        <end position="276"/>
    </location>
    <ligand>
        <name>substrate</name>
    </ligand>
</feature>
<dbReference type="RefSeq" id="WP_111212759.1">
    <property type="nucleotide sequence ID" value="NZ_POTY01000022.1"/>
</dbReference>
<evidence type="ECO:0000256" key="8">
    <source>
        <dbReference type="PIRSR" id="PIRSR500134-1"/>
    </source>
</evidence>
<feature type="binding site" evidence="10">
    <location>
        <position position="84"/>
    </location>
    <ligand>
        <name>NAD(+)</name>
        <dbReference type="ChEBI" id="CHEBI:57540"/>
    </ligand>
</feature>
<dbReference type="OrthoDB" id="5193947at2"/>
<feature type="binding site" evidence="10">
    <location>
        <position position="35"/>
    </location>
    <ligand>
        <name>NAD(+)</name>
        <dbReference type="ChEBI" id="CHEBI:57540"/>
    </ligand>
</feature>
<evidence type="ECO:0000256" key="1">
    <source>
        <dbReference type="ARBA" id="ARBA00004701"/>
    </source>
</evidence>
<name>A0A2W2EHM3_9ACTN</name>
<dbReference type="UniPathway" id="UPA00038">
    <property type="reaction ID" value="UER00491"/>
</dbReference>
<comment type="catalytic activity">
    <reaction evidence="6 7">
        <text>UDP-alpha-D-glucose + 2 NAD(+) + H2O = UDP-alpha-D-glucuronate + 2 NADH + 3 H(+)</text>
        <dbReference type="Rhea" id="RHEA:23596"/>
        <dbReference type="ChEBI" id="CHEBI:15377"/>
        <dbReference type="ChEBI" id="CHEBI:15378"/>
        <dbReference type="ChEBI" id="CHEBI:57540"/>
        <dbReference type="ChEBI" id="CHEBI:57945"/>
        <dbReference type="ChEBI" id="CHEBI:58052"/>
        <dbReference type="ChEBI" id="CHEBI:58885"/>
        <dbReference type="EC" id="1.1.1.22"/>
    </reaction>
</comment>
<comment type="similarity">
    <text evidence="2 7">Belongs to the UDP-glucose/GDP-mannose dehydrogenase family.</text>
</comment>
<accession>A0A2W2EHM3</accession>
<feature type="binding site" evidence="9">
    <location>
        <position position="227"/>
    </location>
    <ligand>
        <name>substrate</name>
    </ligand>
</feature>
<dbReference type="GO" id="GO:0006065">
    <property type="term" value="P:UDP-glucuronate biosynthetic process"/>
    <property type="evidence" value="ECO:0007669"/>
    <property type="project" value="UniProtKB-UniPathway"/>
</dbReference>
<gene>
    <name evidence="12" type="ORF">C1I95_06015</name>
</gene>
<dbReference type="InterPro" id="IPR001732">
    <property type="entry name" value="UDP-Glc/GDP-Man_DH_N"/>
</dbReference>
<dbReference type="InterPro" id="IPR028357">
    <property type="entry name" value="UDPglc_DH_bac"/>
</dbReference>
<organism evidence="12 13">
    <name type="scientific">Micromonospora craterilacus</name>
    <dbReference type="NCBI Taxonomy" id="1655439"/>
    <lineage>
        <taxon>Bacteria</taxon>
        <taxon>Bacillati</taxon>
        <taxon>Actinomycetota</taxon>
        <taxon>Actinomycetes</taxon>
        <taxon>Micromonosporales</taxon>
        <taxon>Micromonosporaceae</taxon>
        <taxon>Micromonospora</taxon>
    </lineage>
</organism>
<dbReference type="InterPro" id="IPR036291">
    <property type="entry name" value="NAD(P)-bd_dom_sf"/>
</dbReference>
<feature type="binding site" evidence="10">
    <location>
        <position position="350"/>
    </location>
    <ligand>
        <name>NAD(+)</name>
        <dbReference type="ChEBI" id="CHEBI:57540"/>
    </ligand>
</feature>
<feature type="binding site" evidence="10">
    <location>
        <position position="160"/>
    </location>
    <ligand>
        <name>NAD(+)</name>
        <dbReference type="ChEBI" id="CHEBI:57540"/>
    </ligand>
</feature>
<dbReference type="NCBIfam" id="TIGR03026">
    <property type="entry name" value="NDP-sugDHase"/>
    <property type="match status" value="1"/>
</dbReference>
<dbReference type="GO" id="GO:0000271">
    <property type="term" value="P:polysaccharide biosynthetic process"/>
    <property type="evidence" value="ECO:0007669"/>
    <property type="project" value="InterPro"/>
</dbReference>
<dbReference type="InterPro" id="IPR014027">
    <property type="entry name" value="UDP-Glc/GDP-Man_DH_C"/>
</dbReference>
<dbReference type="SUPFAM" id="SSF48179">
    <property type="entry name" value="6-phosphogluconate dehydrogenase C-terminal domain-like"/>
    <property type="match status" value="1"/>
</dbReference>
<keyword evidence="5 7" id="KW-0520">NAD</keyword>
<evidence type="ECO:0000256" key="9">
    <source>
        <dbReference type="PIRSR" id="PIRSR500134-2"/>
    </source>
</evidence>
<dbReference type="SUPFAM" id="SSF51735">
    <property type="entry name" value="NAD(P)-binding Rossmann-fold domains"/>
    <property type="match status" value="1"/>
</dbReference>
<evidence type="ECO:0000256" key="7">
    <source>
        <dbReference type="PIRNR" id="PIRNR000124"/>
    </source>
</evidence>
<dbReference type="GO" id="GO:0051287">
    <property type="term" value="F:NAD binding"/>
    <property type="evidence" value="ECO:0007669"/>
    <property type="project" value="InterPro"/>
</dbReference>
<evidence type="ECO:0000259" key="11">
    <source>
        <dbReference type="SMART" id="SM00984"/>
    </source>
</evidence>
<dbReference type="SUPFAM" id="SSF52413">
    <property type="entry name" value="UDP-glucose/GDP-mannose dehydrogenase C-terminal domain"/>
    <property type="match status" value="1"/>
</dbReference>
<dbReference type="PANTHER" id="PTHR43750">
    <property type="entry name" value="UDP-GLUCOSE 6-DEHYDROGENASE TUAD"/>
    <property type="match status" value="1"/>
</dbReference>
<feature type="binding site" evidence="10">
    <location>
        <position position="30"/>
    </location>
    <ligand>
        <name>NAD(+)</name>
        <dbReference type="ChEBI" id="CHEBI:57540"/>
    </ligand>
</feature>
<comment type="pathway">
    <text evidence="1">Nucleotide-sugar biosynthesis; UDP-alpha-D-glucuronate biosynthesis; UDP-alpha-D-glucuronate from UDP-alpha-D-glucose: step 1/1.</text>
</comment>
<dbReference type="PANTHER" id="PTHR43750:SF3">
    <property type="entry name" value="UDP-GLUCOSE 6-DEHYDROGENASE TUAD"/>
    <property type="match status" value="1"/>
</dbReference>
<dbReference type="SMART" id="SM00984">
    <property type="entry name" value="UDPG_MGDP_dh_C"/>
    <property type="match status" value="1"/>
</dbReference>
<reference evidence="12 13" key="1">
    <citation type="submission" date="2018-01" db="EMBL/GenBank/DDBJ databases">
        <title>Draft genome sequence of Jishengella sp. NA12.</title>
        <authorList>
            <person name="Sahin N."/>
            <person name="Ay H."/>
            <person name="Saygin H."/>
        </authorList>
    </citation>
    <scope>NUCLEOTIDE SEQUENCE [LARGE SCALE GENOMIC DNA]</scope>
    <source>
        <strain evidence="12 13">NA12</strain>
    </source>
</reference>
<dbReference type="EC" id="1.1.1.22" evidence="3 7"/>
<dbReference type="Gene3D" id="3.40.50.720">
    <property type="entry name" value="NAD(P)-binding Rossmann-like Domain"/>
    <property type="match status" value="2"/>
</dbReference>
<comment type="caution">
    <text evidence="12">The sequence shown here is derived from an EMBL/GenBank/DDBJ whole genome shotgun (WGS) entry which is preliminary data.</text>
</comment>
<evidence type="ECO:0000256" key="4">
    <source>
        <dbReference type="ARBA" id="ARBA00023002"/>
    </source>
</evidence>
<dbReference type="Pfam" id="PF03720">
    <property type="entry name" value="UDPG_MGDP_dh_C"/>
    <property type="match status" value="1"/>
</dbReference>
<dbReference type="Pfam" id="PF03721">
    <property type="entry name" value="UDPG_MGDP_dh_N"/>
    <property type="match status" value="1"/>
</dbReference>
<dbReference type="InterPro" id="IPR008927">
    <property type="entry name" value="6-PGluconate_DH-like_C_sf"/>
</dbReference>
<feature type="binding site" evidence="10">
    <location>
        <position position="286"/>
    </location>
    <ligand>
        <name>NAD(+)</name>
        <dbReference type="ChEBI" id="CHEBI:57540"/>
    </ligand>
</feature>
<dbReference type="PIRSF" id="PIRSF000124">
    <property type="entry name" value="UDPglc_GDPman_dh"/>
    <property type="match status" value="1"/>
</dbReference>
<proteinExistence type="inferred from homology"/>
<dbReference type="Pfam" id="PF00984">
    <property type="entry name" value="UDPG_MGDP_dh"/>
    <property type="match status" value="1"/>
</dbReference>
<dbReference type="EMBL" id="POTY01000022">
    <property type="protein sequence ID" value="PZG22141.1"/>
    <property type="molecule type" value="Genomic_DNA"/>
</dbReference>
<feature type="binding site" evidence="9">
    <location>
        <position position="343"/>
    </location>
    <ligand>
        <name>substrate</name>
    </ligand>
</feature>
<sequence length="464" mass="50607">MKVCVVGTGYVGLTTSVSLAFLGHDTTCVDLDKQKIDTLRAGHCPIYEPHLEALLEQALPHLTFTTDYAVGVADADVVFIAVQTPQLDNGNPDLQYLRSAAESVAQHLRGDFTVVVNKSTVPIGSGNWVDAILREAYERHHGHRPNGQFAVASNPEFLREGTALADTLYPDRIVIGSDSQASLDVLNQLYRPILNQSFTPPTVLPRPAGIGAVPLISTDLASAELIKYAANAFLALKISYINEIAAIAGKVGADIREVARGTGLDARIGPRFLNPGIGWGGSCFGKDTAALIATASEYHLPMPIVTAARDVNHRQRTKVIDRLLDELHIIKGRKIGILGLAFKPDTDDLRDSPAIDIANLLLERGARITLHDPVAADRFRREQPTLAEHLTNRVDDVFDDADAIVVATEWAHYRDLDWAKFAPTMRSPLVLDGRHCLNADRLTELGYRYLTMTAPAIPPRSDTQ</sequence>
<evidence type="ECO:0000256" key="5">
    <source>
        <dbReference type="ARBA" id="ARBA00023027"/>
    </source>
</evidence>
<dbReference type="GO" id="GO:0003979">
    <property type="term" value="F:UDP-glucose 6-dehydrogenase activity"/>
    <property type="evidence" value="ECO:0007669"/>
    <property type="project" value="UniProtKB-EC"/>
</dbReference>
<dbReference type="PIRSF" id="PIRSF500134">
    <property type="entry name" value="UDPglc_DH_bac"/>
    <property type="match status" value="1"/>
</dbReference>
<dbReference type="AlphaFoldDB" id="A0A2W2EHM3"/>